<name>A0A1J4TQN3_9BACT</name>
<comment type="caution">
    <text evidence="3">The sequence shown here is derived from an EMBL/GenBank/DDBJ whole genome shotgun (WGS) entry which is preliminary data.</text>
</comment>
<dbReference type="GO" id="GO:0009253">
    <property type="term" value="P:peptidoglycan catabolic process"/>
    <property type="evidence" value="ECO:0007669"/>
    <property type="project" value="InterPro"/>
</dbReference>
<dbReference type="EMBL" id="MNUY01000042">
    <property type="protein sequence ID" value="OIO14146.1"/>
    <property type="molecule type" value="Genomic_DNA"/>
</dbReference>
<sequence length="597" mass="65819">MKARLPVIFLIFVLLLLYPYRNIYAQETSTPSANKKTVTSQDNPITKALNSLISLLTKNKTAQKTGLTVNSSLPPMVISDSKEGVTAQNMKTLDDGDKKEEEKPVDPGVLDNTSASYHVVSAFSTKSDEKVSGNILDELRNLLDKVLVKDKGNERAMEFVAQELPAGGNTDMLKPQTNTMISQSKDTLSSQGINIGGFISGLFKSKDEAMVDSIEFRRCMELPGSVCTGQLAAIERLETPTPTPDSNNVPYEPPPDYTPPGSYTCDLGTNYCSVDYLKDYFPSEESVKMASMICQRESGGDPTAVNRGCLSGKTRDFSIGLFQINMLAHINNLIAQPTPFMSKDCAGIIVDKWNTEKICTTSDMVKLEECIKPMQNPETNIKYAVILSGNGTNWGPWSTYKVCKAVDNSPGTPGTPVQVAGCPQPLDMVAVPNTDLYLQDFDQGCITPGKIVIHWSGGWSSAKATADWLRYGVVNKLGYPLSCNLATDQNTQLQLLQHFNGKSQRAWCVGGDENDSALNNEITGLFFDEVINNPNHPRYQELIAESDKAIQTTCWMLKKYNLPKSEIYGHYQLTQGKSDPGVEYLKYFKNRVENECN</sequence>
<gene>
    <name evidence="3" type="ORF">AUJ73_02650</name>
</gene>
<feature type="compositionally biased region" description="Basic and acidic residues" evidence="1">
    <location>
        <begin position="92"/>
        <end position="105"/>
    </location>
</feature>
<organism evidence="3 4">
    <name type="scientific">Candidatus Gottesmanbacteria bacterium CG1_02_37_22</name>
    <dbReference type="NCBI Taxonomy" id="1805209"/>
    <lineage>
        <taxon>Bacteria</taxon>
        <taxon>Candidatus Gottesmaniibacteriota</taxon>
    </lineage>
</organism>
<dbReference type="Proteomes" id="UP000183120">
    <property type="component" value="Unassembled WGS sequence"/>
</dbReference>
<feature type="region of interest" description="Disordered" evidence="1">
    <location>
        <begin position="81"/>
        <end position="111"/>
    </location>
</feature>
<dbReference type="AlphaFoldDB" id="A0A1J4TQN3"/>
<dbReference type="GO" id="GO:0008745">
    <property type="term" value="F:N-acetylmuramoyl-L-alanine amidase activity"/>
    <property type="evidence" value="ECO:0007669"/>
    <property type="project" value="InterPro"/>
</dbReference>
<evidence type="ECO:0000259" key="2">
    <source>
        <dbReference type="Pfam" id="PF01510"/>
    </source>
</evidence>
<proteinExistence type="predicted"/>
<dbReference type="Pfam" id="PF01510">
    <property type="entry name" value="Amidase_2"/>
    <property type="match status" value="1"/>
</dbReference>
<dbReference type="STRING" id="1805209.AUJ73_02650"/>
<dbReference type="Gene3D" id="3.40.80.10">
    <property type="entry name" value="Peptidoglycan recognition protein-like"/>
    <property type="match status" value="1"/>
</dbReference>
<accession>A0A1J4TQN3</accession>
<protein>
    <recommendedName>
        <fullName evidence="2">N-acetylmuramoyl-L-alanine amidase domain-containing protein</fullName>
    </recommendedName>
</protein>
<evidence type="ECO:0000256" key="1">
    <source>
        <dbReference type="SAM" id="MobiDB-lite"/>
    </source>
</evidence>
<reference evidence="3 4" key="1">
    <citation type="journal article" date="2016" name="Environ. Microbiol.">
        <title>Genomic resolution of a cold subsurface aquifer community provides metabolic insights for novel microbes adapted to high CO concentrations.</title>
        <authorList>
            <person name="Probst A.J."/>
            <person name="Castelle C.J."/>
            <person name="Singh A."/>
            <person name="Brown C.T."/>
            <person name="Anantharaman K."/>
            <person name="Sharon I."/>
            <person name="Hug L.A."/>
            <person name="Burstein D."/>
            <person name="Emerson J.B."/>
            <person name="Thomas B.C."/>
            <person name="Banfield J.F."/>
        </authorList>
    </citation>
    <scope>NUCLEOTIDE SEQUENCE [LARGE SCALE GENOMIC DNA]</scope>
    <source>
        <strain evidence="3">CG1_02_37_22</strain>
    </source>
</reference>
<dbReference type="InterPro" id="IPR002502">
    <property type="entry name" value="Amidase_domain"/>
</dbReference>
<dbReference type="InterPro" id="IPR036505">
    <property type="entry name" value="Amidase/PGRP_sf"/>
</dbReference>
<evidence type="ECO:0000313" key="3">
    <source>
        <dbReference type="EMBL" id="OIO14146.1"/>
    </source>
</evidence>
<evidence type="ECO:0000313" key="4">
    <source>
        <dbReference type="Proteomes" id="UP000183120"/>
    </source>
</evidence>
<feature type="domain" description="N-acetylmuramoyl-L-alanine amidase" evidence="2">
    <location>
        <begin position="450"/>
        <end position="581"/>
    </location>
</feature>
<dbReference type="SUPFAM" id="SSF55846">
    <property type="entry name" value="N-acetylmuramoyl-L-alanine amidase-like"/>
    <property type="match status" value="1"/>
</dbReference>